<proteinExistence type="predicted"/>
<evidence type="ECO:0008006" key="4">
    <source>
        <dbReference type="Google" id="ProtNLM"/>
    </source>
</evidence>
<evidence type="ECO:0000313" key="2">
    <source>
        <dbReference type="EMBL" id="MFC0845134.1"/>
    </source>
</evidence>
<dbReference type="SUPFAM" id="SSF53756">
    <property type="entry name" value="UDP-Glycosyltransferase/glycogen phosphorylase"/>
    <property type="match status" value="1"/>
</dbReference>
<dbReference type="Gene3D" id="3.40.50.2000">
    <property type="entry name" value="Glycogen Phosphorylase B"/>
    <property type="match status" value="1"/>
</dbReference>
<dbReference type="Proteomes" id="UP001589887">
    <property type="component" value="Unassembled WGS sequence"/>
</dbReference>
<dbReference type="EMBL" id="JBHMQV010000009">
    <property type="protein sequence ID" value="MFC0845134.1"/>
    <property type="molecule type" value="Genomic_DNA"/>
</dbReference>
<evidence type="ECO:0000313" key="3">
    <source>
        <dbReference type="Proteomes" id="UP001589887"/>
    </source>
</evidence>
<dbReference type="RefSeq" id="WP_394319802.1">
    <property type="nucleotide sequence ID" value="NZ_JBHMQV010000009.1"/>
</dbReference>
<evidence type="ECO:0000256" key="1">
    <source>
        <dbReference type="SAM" id="MobiDB-lite"/>
    </source>
</evidence>
<gene>
    <name evidence="2" type="ORF">ACFH04_15630</name>
</gene>
<feature type="compositionally biased region" description="Basic and acidic residues" evidence="1">
    <location>
        <begin position="61"/>
        <end position="72"/>
    </location>
</feature>
<comment type="caution">
    <text evidence="2">The sequence shown here is derived from an EMBL/GenBank/DDBJ whole genome shotgun (WGS) entry which is preliminary data.</text>
</comment>
<sequence>MSRFLFVVPPLTGHINPAAAVAAELTARGHEVAWAGRPAIVERLVGSGPGSTSAPGPTTSRDGRRSCAEWRR</sequence>
<accession>A0ABV6TJ25</accession>
<feature type="compositionally biased region" description="Low complexity" evidence="1">
    <location>
        <begin position="50"/>
        <end position="60"/>
    </location>
</feature>
<name>A0ABV6TJ25_9ACTN</name>
<feature type="region of interest" description="Disordered" evidence="1">
    <location>
        <begin position="44"/>
        <end position="72"/>
    </location>
</feature>
<organism evidence="2 3">
    <name type="scientific">Streptomyces noboritoensis</name>
    <dbReference type="NCBI Taxonomy" id="67337"/>
    <lineage>
        <taxon>Bacteria</taxon>
        <taxon>Bacillati</taxon>
        <taxon>Actinomycetota</taxon>
        <taxon>Actinomycetes</taxon>
        <taxon>Kitasatosporales</taxon>
        <taxon>Streptomycetaceae</taxon>
        <taxon>Streptomyces</taxon>
    </lineage>
</organism>
<reference evidence="2 3" key="1">
    <citation type="submission" date="2024-09" db="EMBL/GenBank/DDBJ databases">
        <authorList>
            <person name="Sun Q."/>
            <person name="Mori K."/>
        </authorList>
    </citation>
    <scope>NUCLEOTIDE SEQUENCE [LARGE SCALE GENOMIC DNA]</scope>
    <source>
        <strain evidence="2 3">JCM 4557</strain>
    </source>
</reference>
<protein>
    <recommendedName>
        <fullName evidence="4">Glycosyltransferase</fullName>
    </recommendedName>
</protein>
<keyword evidence="3" id="KW-1185">Reference proteome</keyword>